<evidence type="ECO:0000313" key="2">
    <source>
        <dbReference type="EMBL" id="KAG9239945.1"/>
    </source>
</evidence>
<sequence>MPSEIPKPDVPSAADSPGAGEEPSQKTKDKIISEISNRLKAAEEAQDGAAELRERSGREDEEEVKEQLLFEAREMEKKAQSELKIVRRLESGVWQGGASGAGIGGGIAAGIGTTIGAIVGGVVGIPTTGLGLLIGAGTGAIHGPWVKITGKGDDLFLEKGDGEDDASAEKD</sequence>
<dbReference type="Proteomes" id="UP000887226">
    <property type="component" value="Unassembled WGS sequence"/>
</dbReference>
<dbReference type="OrthoDB" id="3563480at2759"/>
<keyword evidence="3" id="KW-1185">Reference proteome</keyword>
<evidence type="ECO:0000256" key="1">
    <source>
        <dbReference type="SAM" id="MobiDB-lite"/>
    </source>
</evidence>
<protein>
    <submittedName>
        <fullName evidence="2">Uncharacterized protein</fullName>
    </submittedName>
</protein>
<dbReference type="EMBL" id="MU254694">
    <property type="protein sequence ID" value="KAG9239945.1"/>
    <property type="molecule type" value="Genomic_DNA"/>
</dbReference>
<accession>A0A9P7YVE9</accession>
<feature type="compositionally biased region" description="Basic and acidic residues" evidence="1">
    <location>
        <begin position="23"/>
        <end position="32"/>
    </location>
</feature>
<proteinExistence type="predicted"/>
<reference evidence="2" key="1">
    <citation type="journal article" date="2021" name="IMA Fungus">
        <title>Genomic characterization of three marine fungi, including Emericellopsis atlantica sp. nov. with signatures of a generalist lifestyle and marine biomass degradation.</title>
        <authorList>
            <person name="Hagestad O.C."/>
            <person name="Hou L."/>
            <person name="Andersen J.H."/>
            <person name="Hansen E.H."/>
            <person name="Altermark B."/>
            <person name="Li C."/>
            <person name="Kuhnert E."/>
            <person name="Cox R.J."/>
            <person name="Crous P.W."/>
            <person name="Spatafora J.W."/>
            <person name="Lail K."/>
            <person name="Amirebrahimi M."/>
            <person name="Lipzen A."/>
            <person name="Pangilinan J."/>
            <person name="Andreopoulos W."/>
            <person name="Hayes R.D."/>
            <person name="Ng V."/>
            <person name="Grigoriev I.V."/>
            <person name="Jackson S.A."/>
            <person name="Sutton T.D.S."/>
            <person name="Dobson A.D.W."/>
            <person name="Rama T."/>
        </authorList>
    </citation>
    <scope>NUCLEOTIDE SEQUENCE</scope>
    <source>
        <strain evidence="2">TRa3180A</strain>
    </source>
</reference>
<comment type="caution">
    <text evidence="2">The sequence shown here is derived from an EMBL/GenBank/DDBJ whole genome shotgun (WGS) entry which is preliminary data.</text>
</comment>
<name>A0A9P7YVE9_9HELO</name>
<evidence type="ECO:0000313" key="3">
    <source>
        <dbReference type="Proteomes" id="UP000887226"/>
    </source>
</evidence>
<dbReference type="AlphaFoldDB" id="A0A9P7YVE9"/>
<gene>
    <name evidence="2" type="ORF">BJ878DRAFT_529285</name>
</gene>
<feature type="region of interest" description="Disordered" evidence="1">
    <location>
        <begin position="1"/>
        <end position="62"/>
    </location>
</feature>
<organism evidence="2 3">
    <name type="scientific">Calycina marina</name>
    <dbReference type="NCBI Taxonomy" id="1763456"/>
    <lineage>
        <taxon>Eukaryota</taxon>
        <taxon>Fungi</taxon>
        <taxon>Dikarya</taxon>
        <taxon>Ascomycota</taxon>
        <taxon>Pezizomycotina</taxon>
        <taxon>Leotiomycetes</taxon>
        <taxon>Helotiales</taxon>
        <taxon>Pezizellaceae</taxon>
        <taxon>Calycina</taxon>
    </lineage>
</organism>